<sequence length="312" mass="34149">MDSPARTKLALIAGATASGKSALALALAERQAGTVINADSAQVYRDLRIVSARPSEAEEARAPHRLYGYRDGAVACSAADWADDAKAAIREAQQQGRLPILVGGTGLYIRTLLEGIAPIPPIDPDIRAEVRALPVAEAHALLVREDPMAAERLRPSDTTRVARALEVVRSTGRPLGEWHREKVGGIAGDVRLVPLILLPPRDWLYTRCDRRFETMMEEEGLAEVESLLERRLDPALPVMRAIGVPEIAAFLAGELSREQALEAGRIATRQYAKRQYTWFSRQPPAAWPRFTEPLDCEGLANALARLEEQIGS</sequence>
<evidence type="ECO:0000256" key="8">
    <source>
        <dbReference type="ARBA" id="ARBA00022842"/>
    </source>
</evidence>
<comment type="similarity">
    <text evidence="3 10 13">Belongs to the IPP transferase family.</text>
</comment>
<organism evidence="14 15">
    <name type="scientific">Allosphingosinicella humi</name>
    <dbReference type="NCBI Taxonomy" id="2068657"/>
    <lineage>
        <taxon>Bacteria</taxon>
        <taxon>Pseudomonadati</taxon>
        <taxon>Pseudomonadota</taxon>
        <taxon>Alphaproteobacteria</taxon>
        <taxon>Sphingomonadales</taxon>
        <taxon>Sphingomonadaceae</taxon>
        <taxon>Allosphingosinicella</taxon>
    </lineage>
</organism>
<evidence type="ECO:0000256" key="12">
    <source>
        <dbReference type="RuleBase" id="RU003784"/>
    </source>
</evidence>
<feature type="binding site" evidence="10">
    <location>
        <begin position="14"/>
        <end position="21"/>
    </location>
    <ligand>
        <name>ATP</name>
        <dbReference type="ChEBI" id="CHEBI:30616"/>
    </ligand>
</feature>
<feature type="region of interest" description="Interaction with substrate tRNA" evidence="10">
    <location>
        <begin position="39"/>
        <end position="42"/>
    </location>
</feature>
<evidence type="ECO:0000256" key="13">
    <source>
        <dbReference type="RuleBase" id="RU003785"/>
    </source>
</evidence>
<dbReference type="InterPro" id="IPR027417">
    <property type="entry name" value="P-loop_NTPase"/>
</dbReference>
<keyword evidence="4 10" id="KW-0808">Transferase</keyword>
<dbReference type="GO" id="GO:0006400">
    <property type="term" value="P:tRNA modification"/>
    <property type="evidence" value="ECO:0007669"/>
    <property type="project" value="TreeGrafter"/>
</dbReference>
<feature type="site" description="Interaction with substrate tRNA" evidence="10">
    <location>
        <position position="127"/>
    </location>
</feature>
<comment type="caution">
    <text evidence="10">Lacks conserved residue(s) required for the propagation of feature annotation.</text>
</comment>
<comment type="catalytic activity">
    <reaction evidence="9 10 11">
        <text>adenosine(37) in tRNA + dimethylallyl diphosphate = N(6)-dimethylallyladenosine(37) in tRNA + diphosphate</text>
        <dbReference type="Rhea" id="RHEA:26482"/>
        <dbReference type="Rhea" id="RHEA-COMP:10162"/>
        <dbReference type="Rhea" id="RHEA-COMP:10375"/>
        <dbReference type="ChEBI" id="CHEBI:33019"/>
        <dbReference type="ChEBI" id="CHEBI:57623"/>
        <dbReference type="ChEBI" id="CHEBI:74411"/>
        <dbReference type="ChEBI" id="CHEBI:74415"/>
        <dbReference type="EC" id="2.5.1.75"/>
    </reaction>
</comment>
<dbReference type="RefSeq" id="WP_109271827.1">
    <property type="nucleotide sequence ID" value="NZ_QFFF01000001.1"/>
</dbReference>
<dbReference type="HAMAP" id="MF_00185">
    <property type="entry name" value="IPP_trans"/>
    <property type="match status" value="1"/>
</dbReference>
<dbReference type="Gene3D" id="1.10.20.140">
    <property type="match status" value="1"/>
</dbReference>
<evidence type="ECO:0000256" key="7">
    <source>
        <dbReference type="ARBA" id="ARBA00022840"/>
    </source>
</evidence>
<keyword evidence="15" id="KW-1185">Reference proteome</keyword>
<dbReference type="GO" id="GO:0005524">
    <property type="term" value="F:ATP binding"/>
    <property type="evidence" value="ECO:0007669"/>
    <property type="project" value="UniProtKB-UniRule"/>
</dbReference>
<comment type="subunit">
    <text evidence="10">Monomer.</text>
</comment>
<dbReference type="PANTHER" id="PTHR11088:SF60">
    <property type="entry name" value="TRNA DIMETHYLALLYLTRANSFERASE"/>
    <property type="match status" value="1"/>
</dbReference>
<feature type="binding site" evidence="10">
    <location>
        <begin position="16"/>
        <end position="21"/>
    </location>
    <ligand>
        <name>substrate</name>
    </ligand>
</feature>
<keyword evidence="5 10" id="KW-0819">tRNA processing</keyword>
<dbReference type="InterPro" id="IPR018022">
    <property type="entry name" value="IPT"/>
</dbReference>
<proteinExistence type="inferred from homology"/>
<name>A0A2U2J5R5_9SPHN</name>
<gene>
    <name evidence="10" type="primary">miaA</name>
    <name evidence="14" type="ORF">DF286_12980</name>
</gene>
<dbReference type="Gene3D" id="3.40.50.300">
    <property type="entry name" value="P-loop containing nucleotide triphosphate hydrolases"/>
    <property type="match status" value="1"/>
</dbReference>
<evidence type="ECO:0000313" key="15">
    <source>
        <dbReference type="Proteomes" id="UP000245916"/>
    </source>
</evidence>
<evidence type="ECO:0000256" key="4">
    <source>
        <dbReference type="ARBA" id="ARBA00022679"/>
    </source>
</evidence>
<keyword evidence="8 10" id="KW-0460">Magnesium</keyword>
<evidence type="ECO:0000256" key="9">
    <source>
        <dbReference type="ARBA" id="ARBA00049563"/>
    </source>
</evidence>
<evidence type="ECO:0000256" key="3">
    <source>
        <dbReference type="ARBA" id="ARBA00005842"/>
    </source>
</evidence>
<dbReference type="EC" id="2.5.1.75" evidence="10"/>
<comment type="caution">
    <text evidence="14">The sequence shown here is derived from an EMBL/GenBank/DDBJ whole genome shotgun (WGS) entry which is preliminary data.</text>
</comment>
<evidence type="ECO:0000313" key="14">
    <source>
        <dbReference type="EMBL" id="PWG03688.1"/>
    </source>
</evidence>
<dbReference type="SUPFAM" id="SSF52540">
    <property type="entry name" value="P-loop containing nucleoside triphosphate hydrolases"/>
    <property type="match status" value="1"/>
</dbReference>
<accession>A0A2U2J5R5</accession>
<feature type="site" description="Interaction with substrate tRNA" evidence="10">
    <location>
        <position position="105"/>
    </location>
</feature>
<dbReference type="PANTHER" id="PTHR11088">
    <property type="entry name" value="TRNA DIMETHYLALLYLTRANSFERASE"/>
    <property type="match status" value="1"/>
</dbReference>
<protein>
    <recommendedName>
        <fullName evidence="10">tRNA dimethylallyltransferase</fullName>
        <ecNumber evidence="10">2.5.1.75</ecNumber>
    </recommendedName>
    <alternativeName>
        <fullName evidence="10">Dimethylallyl diphosphate:tRNA dimethylallyltransferase</fullName>
        <shortName evidence="10">DMAPP:tRNA dimethylallyltransferase</shortName>
        <shortName evidence="10">DMATase</shortName>
    </alternativeName>
    <alternativeName>
        <fullName evidence="10">Isopentenyl-diphosphate:tRNA isopentenyltransferase</fullName>
        <shortName evidence="10">IPP transferase</shortName>
        <shortName evidence="10">IPPT</shortName>
        <shortName evidence="10">IPTase</shortName>
    </alternativeName>
</protein>
<dbReference type="InterPro" id="IPR039657">
    <property type="entry name" value="Dimethylallyltransferase"/>
</dbReference>
<evidence type="ECO:0000256" key="10">
    <source>
        <dbReference type="HAMAP-Rule" id="MF_00185"/>
    </source>
</evidence>
<keyword evidence="7 10" id="KW-0067">ATP-binding</keyword>
<evidence type="ECO:0000256" key="11">
    <source>
        <dbReference type="RuleBase" id="RU003783"/>
    </source>
</evidence>
<keyword evidence="6 10" id="KW-0547">Nucleotide-binding</keyword>
<dbReference type="OrthoDB" id="9776390at2"/>
<evidence type="ECO:0000256" key="6">
    <source>
        <dbReference type="ARBA" id="ARBA00022741"/>
    </source>
</evidence>
<evidence type="ECO:0000256" key="1">
    <source>
        <dbReference type="ARBA" id="ARBA00001946"/>
    </source>
</evidence>
<comment type="cofactor">
    <cofactor evidence="1 10">
        <name>Mg(2+)</name>
        <dbReference type="ChEBI" id="CHEBI:18420"/>
    </cofactor>
</comment>
<dbReference type="AlphaFoldDB" id="A0A2U2J5R5"/>
<evidence type="ECO:0000256" key="5">
    <source>
        <dbReference type="ARBA" id="ARBA00022694"/>
    </source>
</evidence>
<reference evidence="14 15" key="1">
    <citation type="submission" date="2018-05" db="EMBL/GenBank/DDBJ databases">
        <title>Genome of Sphingosinicella humi QZX222.</title>
        <authorList>
            <person name="Qiao Z."/>
            <person name="Wang G."/>
        </authorList>
    </citation>
    <scope>NUCLEOTIDE SEQUENCE [LARGE SCALE GENOMIC DNA]</scope>
    <source>
        <strain evidence="14 15">QZX222</strain>
    </source>
</reference>
<evidence type="ECO:0000256" key="2">
    <source>
        <dbReference type="ARBA" id="ARBA00003213"/>
    </source>
</evidence>
<dbReference type="EMBL" id="QFFF01000001">
    <property type="protein sequence ID" value="PWG03688.1"/>
    <property type="molecule type" value="Genomic_DNA"/>
</dbReference>
<dbReference type="NCBIfam" id="TIGR00174">
    <property type="entry name" value="miaA"/>
    <property type="match status" value="1"/>
</dbReference>
<dbReference type="GO" id="GO:0052381">
    <property type="term" value="F:tRNA dimethylallyltransferase activity"/>
    <property type="evidence" value="ECO:0007669"/>
    <property type="project" value="UniProtKB-UniRule"/>
</dbReference>
<dbReference type="Proteomes" id="UP000245916">
    <property type="component" value="Unassembled WGS sequence"/>
</dbReference>
<dbReference type="Pfam" id="PF01715">
    <property type="entry name" value="IPPT"/>
    <property type="match status" value="1"/>
</dbReference>
<comment type="function">
    <text evidence="2 10 12">Catalyzes the transfer of a dimethylallyl group onto the adenine at position 37 in tRNAs that read codons beginning with uridine, leading to the formation of N6-(dimethylallyl)adenosine (i(6)A).</text>
</comment>